<reference evidence="1 2" key="1">
    <citation type="journal article" date="2011" name="PLoS ONE">
        <title>The entomopathogenic bacterial endosymbionts xenorhabdus and photorhabdus: convergent lifestyles from divergent genomes.</title>
        <authorList>
            <person name="Chaston J.M."/>
            <person name="Suen G."/>
            <person name="Tucker S.L."/>
            <person name="Andersen A.W."/>
            <person name="Bhasin A."/>
            <person name="Bode E."/>
            <person name="Bode H.B."/>
            <person name="Brachmann A.O."/>
            <person name="Cowles C.E."/>
            <person name="Cowles K.N."/>
            <person name="Darby C."/>
            <person name="de Leon L."/>
            <person name="Drace K."/>
            <person name="Du Z."/>
            <person name="Givaudan A."/>
            <person name="Herbert Tran E.E."/>
            <person name="Jewell K.A."/>
            <person name="Knack J.J."/>
            <person name="Krasomil-Osterfeld K.C."/>
            <person name="Kukor R."/>
            <person name="Lanois A."/>
            <person name="Latreille P."/>
            <person name="Leimgruber N.K."/>
            <person name="Lipke C.M."/>
            <person name="Liu R."/>
            <person name="Lu X."/>
            <person name="Martens E.C."/>
            <person name="Marri P.R."/>
            <person name="Medigue C."/>
            <person name="Menard M.L."/>
            <person name="Miller N.M."/>
            <person name="Morales-Soto N."/>
            <person name="Norton S."/>
            <person name="Ogier J.C."/>
            <person name="Orchard S.S."/>
            <person name="Park D."/>
            <person name="Park Y."/>
            <person name="Qurollo B.A."/>
            <person name="Sugar D.R."/>
            <person name="Richards G.R."/>
            <person name="Rouy Z."/>
            <person name="Slominski B."/>
            <person name="Slominski K."/>
            <person name="Snyder H."/>
            <person name="Tjaden B.C."/>
            <person name="van der Hoeven R."/>
            <person name="Welch R.D."/>
            <person name="Wheeler C."/>
            <person name="Xiang B."/>
            <person name="Barbazuk B."/>
            <person name="Gaudriault S."/>
            <person name="Goodner B."/>
            <person name="Slater S.C."/>
            <person name="Forst S."/>
            <person name="Goldman B.S."/>
            <person name="Goodrich-Blair H."/>
        </authorList>
    </citation>
    <scope>NUCLEOTIDE SEQUENCE [LARGE SCALE GENOMIC DNA]</scope>
    <source>
        <strain evidence="2">ATCC 19061 / DSM 3370 / CCUG 14189 / LMG 1036 / NCIMB 9965 / AN6</strain>
    </source>
</reference>
<dbReference type="EMBL" id="FN667742">
    <property type="protein sequence ID" value="CBJ90018.1"/>
    <property type="molecule type" value="Genomic_DNA"/>
</dbReference>
<protein>
    <submittedName>
        <fullName evidence="1">Uncharacterized protein</fullName>
    </submittedName>
</protein>
<organism evidence="1 2">
    <name type="scientific">Xenorhabdus nematophila (strain ATCC 19061 / DSM 3370 / CCUG 14189 / LMG 1036 / NCIMB 9965 / AN6)</name>
    <dbReference type="NCBI Taxonomy" id="406817"/>
    <lineage>
        <taxon>Bacteria</taxon>
        <taxon>Pseudomonadati</taxon>
        <taxon>Pseudomonadota</taxon>
        <taxon>Gammaproteobacteria</taxon>
        <taxon>Enterobacterales</taxon>
        <taxon>Morganellaceae</taxon>
        <taxon>Xenorhabdus</taxon>
    </lineage>
</organism>
<evidence type="ECO:0000313" key="1">
    <source>
        <dbReference type="EMBL" id="CBJ90018.1"/>
    </source>
</evidence>
<evidence type="ECO:0000313" key="2">
    <source>
        <dbReference type="Proteomes" id="UP000008075"/>
    </source>
</evidence>
<dbReference type="AlphaFoldDB" id="D3VDV1"/>
<proteinExistence type="predicted"/>
<dbReference type="Proteomes" id="UP000008075">
    <property type="component" value="Chromosome"/>
</dbReference>
<keyword evidence="2" id="KW-1185">Reference proteome</keyword>
<name>D3VDV1_XENNA</name>
<dbReference type="HOGENOM" id="CLU_3159503_0_0_6"/>
<accession>D3VDV1</accession>
<sequence>MIFKIIIIAINMAFSKFIMIETPWWRLRPQTEEQQNNVLYNQNEKKVK</sequence>
<dbReference type="KEGG" id="xne:XNC1_1958"/>
<gene>
    <name evidence="1" type="ordered locus">XNC1_1958</name>
</gene>